<dbReference type="Gene3D" id="1.10.3720.10">
    <property type="entry name" value="MetI-like"/>
    <property type="match status" value="1"/>
</dbReference>
<dbReference type="PROSITE" id="PS50928">
    <property type="entry name" value="ABC_TM1"/>
    <property type="match status" value="1"/>
</dbReference>
<dbReference type="PANTHER" id="PTHR30465">
    <property type="entry name" value="INNER MEMBRANE ABC TRANSPORTER"/>
    <property type="match status" value="1"/>
</dbReference>
<dbReference type="STRING" id="225324.SAMN02745126_03178"/>
<comment type="subcellular location">
    <subcellularLocation>
        <location evidence="1 7">Cell membrane</location>
        <topology evidence="1 7">Multi-pass membrane protein</topology>
    </subcellularLocation>
</comment>
<evidence type="ECO:0000256" key="1">
    <source>
        <dbReference type="ARBA" id="ARBA00004651"/>
    </source>
</evidence>
<dbReference type="Pfam" id="PF00528">
    <property type="entry name" value="BPD_transp_1"/>
    <property type="match status" value="1"/>
</dbReference>
<feature type="transmembrane region" description="Helical" evidence="7">
    <location>
        <begin position="172"/>
        <end position="194"/>
    </location>
</feature>
<dbReference type="GO" id="GO:0055085">
    <property type="term" value="P:transmembrane transport"/>
    <property type="evidence" value="ECO:0007669"/>
    <property type="project" value="InterPro"/>
</dbReference>
<feature type="compositionally biased region" description="Polar residues" evidence="8">
    <location>
        <begin position="65"/>
        <end position="74"/>
    </location>
</feature>
<reference evidence="11" key="1">
    <citation type="submission" date="2017-02" db="EMBL/GenBank/DDBJ databases">
        <authorList>
            <person name="Varghese N."/>
            <person name="Submissions S."/>
        </authorList>
    </citation>
    <scope>NUCLEOTIDE SEQUENCE [LARGE SCALE GENOMIC DNA]</scope>
    <source>
        <strain evidence="11">ATCC 27094</strain>
    </source>
</reference>
<feature type="domain" description="ABC transmembrane type-1" evidence="9">
    <location>
        <begin position="133"/>
        <end position="352"/>
    </location>
</feature>
<feature type="transmembrane region" description="Helical" evidence="7">
    <location>
        <begin position="282"/>
        <end position="309"/>
    </location>
</feature>
<dbReference type="CDD" id="cd06261">
    <property type="entry name" value="TM_PBP2"/>
    <property type="match status" value="1"/>
</dbReference>
<organism evidence="10 11">
    <name type="scientific">Enhydrobacter aerosaccus</name>
    <dbReference type="NCBI Taxonomy" id="225324"/>
    <lineage>
        <taxon>Bacteria</taxon>
        <taxon>Pseudomonadati</taxon>
        <taxon>Pseudomonadota</taxon>
        <taxon>Alphaproteobacteria</taxon>
        <taxon>Hyphomicrobiales</taxon>
        <taxon>Enhydrobacter</taxon>
    </lineage>
</organism>
<dbReference type="OrthoDB" id="7834831at2"/>
<gene>
    <name evidence="10" type="ORF">SAMN02745126_03178</name>
</gene>
<dbReference type="GO" id="GO:0005886">
    <property type="term" value="C:plasma membrane"/>
    <property type="evidence" value="ECO:0007669"/>
    <property type="project" value="UniProtKB-SubCell"/>
</dbReference>
<keyword evidence="3" id="KW-1003">Cell membrane</keyword>
<dbReference type="Proteomes" id="UP000190092">
    <property type="component" value="Unassembled WGS sequence"/>
</dbReference>
<feature type="region of interest" description="Disordered" evidence="8">
    <location>
        <begin position="54"/>
        <end position="74"/>
    </location>
</feature>
<dbReference type="InterPro" id="IPR000515">
    <property type="entry name" value="MetI-like"/>
</dbReference>
<keyword evidence="11" id="KW-1185">Reference proteome</keyword>
<feature type="transmembrane region" description="Helical" evidence="7">
    <location>
        <begin position="224"/>
        <end position="247"/>
    </location>
</feature>
<dbReference type="NCBIfam" id="NF011712">
    <property type="entry name" value="PRK15133.1"/>
    <property type="match status" value="1"/>
</dbReference>
<evidence type="ECO:0000256" key="4">
    <source>
        <dbReference type="ARBA" id="ARBA00022692"/>
    </source>
</evidence>
<dbReference type="InterPro" id="IPR035906">
    <property type="entry name" value="MetI-like_sf"/>
</dbReference>
<feature type="transmembrane region" description="Helical" evidence="7">
    <location>
        <begin position="9"/>
        <end position="27"/>
    </location>
</feature>
<evidence type="ECO:0000256" key="3">
    <source>
        <dbReference type="ARBA" id="ARBA00022475"/>
    </source>
</evidence>
<evidence type="ECO:0000256" key="6">
    <source>
        <dbReference type="ARBA" id="ARBA00023136"/>
    </source>
</evidence>
<keyword evidence="6 7" id="KW-0472">Membrane</keyword>
<keyword evidence="4 7" id="KW-0812">Transmembrane</keyword>
<protein>
    <submittedName>
        <fullName evidence="10">Microcin C transport system permease protein</fullName>
    </submittedName>
</protein>
<evidence type="ECO:0000256" key="2">
    <source>
        <dbReference type="ARBA" id="ARBA00022448"/>
    </source>
</evidence>
<feature type="transmembrane region" description="Helical" evidence="7">
    <location>
        <begin position="329"/>
        <end position="355"/>
    </location>
</feature>
<dbReference type="GO" id="GO:0042884">
    <property type="term" value="P:microcin transport"/>
    <property type="evidence" value="ECO:0007669"/>
    <property type="project" value="TreeGrafter"/>
</dbReference>
<evidence type="ECO:0000256" key="8">
    <source>
        <dbReference type="SAM" id="MobiDB-lite"/>
    </source>
</evidence>
<accession>A0A1T4QEL9</accession>
<keyword evidence="5 7" id="KW-1133">Transmembrane helix</keyword>
<dbReference type="RefSeq" id="WP_085934879.1">
    <property type="nucleotide sequence ID" value="NZ_FUWJ01000003.1"/>
</dbReference>
<proteinExistence type="inferred from homology"/>
<feature type="transmembrane region" description="Helical" evidence="7">
    <location>
        <begin position="139"/>
        <end position="160"/>
    </location>
</feature>
<comment type="similarity">
    <text evidence="7">Belongs to the binding-protein-dependent transport system permease family.</text>
</comment>
<evidence type="ECO:0000313" key="11">
    <source>
        <dbReference type="Proteomes" id="UP000190092"/>
    </source>
</evidence>
<evidence type="ECO:0000256" key="5">
    <source>
        <dbReference type="ARBA" id="ARBA00022989"/>
    </source>
</evidence>
<name>A0A1T4QEL9_9HYPH</name>
<dbReference type="AlphaFoldDB" id="A0A1T4QEL9"/>
<dbReference type="SUPFAM" id="SSF161098">
    <property type="entry name" value="MetI-like"/>
    <property type="match status" value="1"/>
</dbReference>
<dbReference type="PANTHER" id="PTHR30465:SF66">
    <property type="entry name" value="INNER MEMBRANE ABC TRANSPORTER PERMEASE PROTEIN YEJB"/>
    <property type="match status" value="1"/>
</dbReference>
<evidence type="ECO:0000313" key="10">
    <source>
        <dbReference type="EMBL" id="SKA02179.1"/>
    </source>
</evidence>
<keyword evidence="2 7" id="KW-0813">Transport</keyword>
<evidence type="ECO:0000256" key="7">
    <source>
        <dbReference type="RuleBase" id="RU363032"/>
    </source>
</evidence>
<dbReference type="EMBL" id="FUWJ01000003">
    <property type="protein sequence ID" value="SKA02179.1"/>
    <property type="molecule type" value="Genomic_DNA"/>
</dbReference>
<evidence type="ECO:0000259" key="9">
    <source>
        <dbReference type="PROSITE" id="PS50928"/>
    </source>
</evidence>
<sequence>MLGYILRRLILIVPTLFGIMVLNFFIIQTAPGGPVEQMIAQIQGTAVGATERFSGSTSGGELMQRGQTDAGNSTYRGARGLPPELIKRIEKMYGFDKPIYERFWLMMKNYAVFDFGDSFFRNQRVVDLVLDKMPVSLSLGLWTTLLVYLVSIPLGIAKAVRDGSRFDISSSTALIALNAIPGFLFAILLVVLFAGGRYFQWFPLRGLVSDDWHSLGLLGKMTDYLWHMVLPIASMVVGGFAGLTFLTKNSFVEEIGKQYVMTARAKGLVESRVLYGHVFRNAMLIVIAGFPAAFVGALFTGALLTEVIFSLDGLGLLGFEAAINRDYPVIFGTLYFFGLLGLVMNIVGDLIYTVVDPRIDFAARAA</sequence>